<keyword evidence="2" id="KW-1185">Reference proteome</keyword>
<organism evidence="1 2">
    <name type="scientific">Corynebacterium mustelae</name>
    <dbReference type="NCBI Taxonomy" id="571915"/>
    <lineage>
        <taxon>Bacteria</taxon>
        <taxon>Bacillati</taxon>
        <taxon>Actinomycetota</taxon>
        <taxon>Actinomycetes</taxon>
        <taxon>Mycobacteriales</taxon>
        <taxon>Corynebacteriaceae</taxon>
        <taxon>Corynebacterium</taxon>
    </lineage>
</organism>
<dbReference type="STRING" id="571915.CMUST_10440"/>
<dbReference type="AlphaFoldDB" id="A0A0G3GZ11"/>
<gene>
    <name evidence="1" type="ORF">CMUST_10440</name>
</gene>
<dbReference type="EMBL" id="CP011542">
    <property type="protein sequence ID" value="AKK06404.1"/>
    <property type="molecule type" value="Genomic_DNA"/>
</dbReference>
<dbReference type="KEGG" id="cmv:CMUST_10440"/>
<protein>
    <submittedName>
        <fullName evidence="1">Uncharacterized protein</fullName>
    </submittedName>
</protein>
<name>A0A0G3GZ11_9CORY</name>
<dbReference type="RefSeq" id="WP_052844663.1">
    <property type="nucleotide sequence ID" value="NZ_CP011542.1"/>
</dbReference>
<proteinExistence type="predicted"/>
<reference evidence="1 2" key="1">
    <citation type="journal article" date="2015" name="Genome Announc.">
        <title>Complete Genome Sequence of the Type Strain Corynebacterium mustelae DSM 45274, Isolated from Various Tissues of a Male Ferret with Lethal Sepsis.</title>
        <authorList>
            <person name="Ruckert C."/>
            <person name="Eimer J."/>
            <person name="Winkler A."/>
            <person name="Tauch A."/>
        </authorList>
    </citation>
    <scope>NUCLEOTIDE SEQUENCE [LARGE SCALE GENOMIC DNA]</scope>
    <source>
        <strain evidence="1 2">DSM 45274</strain>
    </source>
</reference>
<accession>A0A0G3GZ11</accession>
<evidence type="ECO:0000313" key="1">
    <source>
        <dbReference type="EMBL" id="AKK06404.1"/>
    </source>
</evidence>
<dbReference type="Proteomes" id="UP000035199">
    <property type="component" value="Chromosome"/>
</dbReference>
<dbReference type="PATRIC" id="fig|571915.4.peg.2222"/>
<reference evidence="2" key="2">
    <citation type="submission" date="2015-05" db="EMBL/GenBank/DDBJ databases">
        <title>Complete genome sequence of Corynebacterium mustelae DSM 45274, isolated from various tissues of a male ferret with lethal sepsis.</title>
        <authorList>
            <person name="Ruckert C."/>
            <person name="Albersmeier A."/>
            <person name="Winkler A."/>
            <person name="Tauch A."/>
        </authorList>
    </citation>
    <scope>NUCLEOTIDE SEQUENCE [LARGE SCALE GENOMIC DNA]</scope>
    <source>
        <strain evidence="2">DSM 45274</strain>
    </source>
</reference>
<evidence type="ECO:0000313" key="2">
    <source>
        <dbReference type="Proteomes" id="UP000035199"/>
    </source>
</evidence>
<sequence length="230" mass="25103">MSVAATPTTRTLPSAQLVPANLSLALVESSDINPDERSTDGYHSVPAEVALAATLRAQFRCGATVLSHEGLAAMNLTTRQAWNRAATNMIALECDEHGVAVRTRPSTFLSNHKTPGLQVDFCHSSPTAWLAHPHTFNTLYRHLCKLIGDEVCFYLPTTDILLAIGLTESRVEIESWLSATEMFRATSAHRVYYRSGFPSTRPPAYQPASPITATATVKRRKAKAVLRQAA</sequence>
<dbReference type="OrthoDB" id="4408123at2"/>